<keyword evidence="1" id="KW-1133">Transmembrane helix</keyword>
<accession>A0A4R9JVM1</accession>
<evidence type="ECO:0000256" key="1">
    <source>
        <dbReference type="SAM" id="Phobius"/>
    </source>
</evidence>
<keyword evidence="1" id="KW-0812">Transmembrane</keyword>
<dbReference type="GO" id="GO:0016874">
    <property type="term" value="F:ligase activity"/>
    <property type="evidence" value="ECO:0007669"/>
    <property type="project" value="UniProtKB-KW"/>
</dbReference>
<dbReference type="InterPro" id="IPR000873">
    <property type="entry name" value="AMP-dep_synth/lig_dom"/>
</dbReference>
<name>A0A4R9JVM1_9LEPT</name>
<gene>
    <name evidence="3" type="ORF">EHQ58_17385</name>
</gene>
<dbReference type="InterPro" id="IPR042099">
    <property type="entry name" value="ANL_N_sf"/>
</dbReference>
<reference evidence="3" key="1">
    <citation type="journal article" date="2019" name="PLoS Negl. Trop. Dis.">
        <title>Revisiting the worldwide diversity of Leptospira species in the environment.</title>
        <authorList>
            <person name="Vincent A.T."/>
            <person name="Schiettekatte O."/>
            <person name="Bourhy P."/>
            <person name="Veyrier F.J."/>
            <person name="Picardeau M."/>
        </authorList>
    </citation>
    <scope>NUCLEOTIDE SEQUENCE [LARGE SCALE GENOMIC DNA]</scope>
    <source>
        <strain evidence="3">201702476</strain>
    </source>
</reference>
<dbReference type="SUPFAM" id="SSF56801">
    <property type="entry name" value="Acetyl-CoA synthetase-like"/>
    <property type="match status" value="1"/>
</dbReference>
<feature type="transmembrane region" description="Helical" evidence="1">
    <location>
        <begin position="326"/>
        <end position="346"/>
    </location>
</feature>
<dbReference type="PANTHER" id="PTHR43813">
    <property type="entry name" value="ACYL-ACTIVATING ENZYME 16, CHLOROPLASTIC-RELATED"/>
    <property type="match status" value="1"/>
</dbReference>
<protein>
    <submittedName>
        <fullName evidence="3">Long-chain fatty acid--CoA ligase</fullName>
    </submittedName>
</protein>
<dbReference type="InterPro" id="IPR020845">
    <property type="entry name" value="AMP-binding_CS"/>
</dbReference>
<dbReference type="EMBL" id="RQGD01000046">
    <property type="protein sequence ID" value="TGL56396.1"/>
    <property type="molecule type" value="Genomic_DNA"/>
</dbReference>
<keyword evidence="4" id="KW-1185">Reference proteome</keyword>
<dbReference type="Gene3D" id="3.40.50.12780">
    <property type="entry name" value="N-terminal domain of ligase-like"/>
    <property type="match status" value="2"/>
</dbReference>
<dbReference type="OrthoDB" id="311554at2"/>
<sequence>MYKNLAKIIREASSVYANEPAFGIKRTGKVFETRSFQETYEMATNLGYALLNLGIQPGERIAIIADNRYEWILADLAIMMVGACDVPRGADVSDFDITYILNHAEVKTIFVENRKVLELVQKNQANLPLLEKIILLESSNALPNHCFNLYDLIEKGKEYRKLRPNEMDEKINSIQENDLFTIIYTSGTTGQPKGVMLTHKNIVSQLEFMPIAISPADRVVSILPIWHIFERVFEMIALSKGCCTYYSSIRTLKDDLKIVKPTFMASAPRLWESIYAGILANLEKASLSKRILFNTAYFFAEQFHGSLQSIRRKTLRLKRENLSIQLVQGFFDILICLFSAFPFFLLDRLILKKVRDVTGGKLRGSVSGGGALPYHVDLFFNHIGIPVLEGYGMTETSPVIAVRTLDDLVIGTVGPIFKGTEIRIVSLETQKVIYPGKNGYAKKGEIHVRGPQVMKGYYNDEVATKKIINDGWLNTGDLGIMTFNHCLKIVGRSKETIVLLSGENVEPTPIESKLVQSPLIDSVIVVGQDQKFLSALIVPNTEMFLEYGKDLPTIAAHPKTKEILLQEVKKLISAQTGFKSFERVIEIRILPKAFELGDELTPKLSVKRNVVQNKYKEIIDDIYKSN</sequence>
<proteinExistence type="predicted"/>
<keyword evidence="3" id="KW-0436">Ligase</keyword>
<dbReference type="Proteomes" id="UP000297693">
    <property type="component" value="Unassembled WGS sequence"/>
</dbReference>
<dbReference type="PANTHER" id="PTHR43813:SF1">
    <property type="entry name" value="ACYL-ACTIVATING ENZYME 16, CHLOROPLASTIC-RELATED"/>
    <property type="match status" value="1"/>
</dbReference>
<dbReference type="Pfam" id="PF23562">
    <property type="entry name" value="AMP-binding_C_3"/>
    <property type="match status" value="1"/>
</dbReference>
<dbReference type="PROSITE" id="PS00455">
    <property type="entry name" value="AMP_BINDING"/>
    <property type="match status" value="1"/>
</dbReference>
<dbReference type="InterPro" id="IPR052987">
    <property type="entry name" value="Chloroplast_AMP-bd_Enzymes"/>
</dbReference>
<keyword evidence="1" id="KW-0472">Membrane</keyword>
<comment type="caution">
    <text evidence="3">The sequence shown here is derived from an EMBL/GenBank/DDBJ whole genome shotgun (WGS) entry which is preliminary data.</text>
</comment>
<evidence type="ECO:0000313" key="3">
    <source>
        <dbReference type="EMBL" id="TGL56396.1"/>
    </source>
</evidence>
<evidence type="ECO:0000313" key="4">
    <source>
        <dbReference type="Proteomes" id="UP000297693"/>
    </source>
</evidence>
<dbReference type="RefSeq" id="WP_135625266.1">
    <property type="nucleotide sequence ID" value="NZ_RQGD01000046.1"/>
</dbReference>
<organism evidence="3 4">
    <name type="scientific">Leptospira ognonensis</name>
    <dbReference type="NCBI Taxonomy" id="2484945"/>
    <lineage>
        <taxon>Bacteria</taxon>
        <taxon>Pseudomonadati</taxon>
        <taxon>Spirochaetota</taxon>
        <taxon>Spirochaetia</taxon>
        <taxon>Leptospirales</taxon>
        <taxon>Leptospiraceae</taxon>
        <taxon>Leptospira</taxon>
    </lineage>
</organism>
<feature type="domain" description="AMP-dependent synthetase/ligase" evidence="2">
    <location>
        <begin position="29"/>
        <end position="458"/>
    </location>
</feature>
<dbReference type="AlphaFoldDB" id="A0A4R9JVM1"/>
<evidence type="ECO:0000259" key="2">
    <source>
        <dbReference type="Pfam" id="PF00501"/>
    </source>
</evidence>
<dbReference type="Pfam" id="PF00501">
    <property type="entry name" value="AMP-binding"/>
    <property type="match status" value="1"/>
</dbReference>